<evidence type="ECO:0000256" key="13">
    <source>
        <dbReference type="ARBA" id="ARBA00023136"/>
    </source>
</evidence>
<dbReference type="PROSITE" id="PS00018">
    <property type="entry name" value="EF_HAND_1"/>
    <property type="match status" value="1"/>
</dbReference>
<reference evidence="17 18" key="1">
    <citation type="journal article" date="2016" name="Genome Biol. Evol.">
        <title>Divergent and convergent evolution of fungal pathogenicity.</title>
        <authorList>
            <person name="Shang Y."/>
            <person name="Xiao G."/>
            <person name="Zheng P."/>
            <person name="Cen K."/>
            <person name="Zhan S."/>
            <person name="Wang C."/>
        </authorList>
    </citation>
    <scope>NUCLEOTIDE SEQUENCE [LARGE SCALE GENOMIC DNA]</scope>
    <source>
        <strain evidence="17 18">ARSEF 7405</strain>
    </source>
</reference>
<dbReference type="Gene3D" id="1.10.238.10">
    <property type="entry name" value="EF-hand"/>
    <property type="match status" value="1"/>
</dbReference>
<dbReference type="Proteomes" id="UP000242877">
    <property type="component" value="Unassembled WGS sequence"/>
</dbReference>
<proteinExistence type="inferred from homology"/>
<feature type="compositionally biased region" description="Low complexity" evidence="15">
    <location>
        <begin position="194"/>
        <end position="212"/>
    </location>
</feature>
<evidence type="ECO:0000256" key="5">
    <source>
        <dbReference type="ARBA" id="ARBA00022448"/>
    </source>
</evidence>
<evidence type="ECO:0000256" key="15">
    <source>
        <dbReference type="SAM" id="MobiDB-lite"/>
    </source>
</evidence>
<dbReference type="AlphaFoldDB" id="A0A167YNL9"/>
<evidence type="ECO:0000256" key="8">
    <source>
        <dbReference type="ARBA" id="ARBA00022737"/>
    </source>
</evidence>
<dbReference type="VEuPathDB" id="FungiDB:AAP_03271"/>
<dbReference type="SUPFAM" id="SSF47473">
    <property type="entry name" value="EF-hand"/>
    <property type="match status" value="1"/>
</dbReference>
<dbReference type="InterPro" id="IPR018247">
    <property type="entry name" value="EF_Hand_1_Ca_BS"/>
</dbReference>
<evidence type="ECO:0000256" key="3">
    <source>
        <dbReference type="ARBA" id="ARBA00006375"/>
    </source>
</evidence>
<keyword evidence="12" id="KW-0496">Mitochondrion</keyword>
<dbReference type="PROSITE" id="PS50920">
    <property type="entry name" value="SOLCAR"/>
    <property type="match status" value="3"/>
</dbReference>
<dbReference type="CDD" id="cd00051">
    <property type="entry name" value="EFh"/>
    <property type="match status" value="1"/>
</dbReference>
<keyword evidence="13 14" id="KW-0472">Membrane</keyword>
<evidence type="ECO:0000256" key="11">
    <source>
        <dbReference type="ARBA" id="ARBA00022989"/>
    </source>
</evidence>
<comment type="function">
    <text evidence="1">Mitochondrial transporter that mediates uptake of thiamine pyrophosphate (ThPP) into mitochondria.</text>
</comment>
<sequence>MGDIQPDYRPDSPERQSEIQKLWADLNGKGKEELTFREFKKGLKHTDHCLKDADNLIRDVFRAVDRDRDGKIHFTEFQDFLRHTERELRKLFNSIDKQQNGHLDKTELRKAFSAAGMNVDRIKLDQFFEQLDTDNDGVITFEEWRDFLLFLPAHHSDLYSVLNYFNATGTLDAEGDVHINQPSHGLGTPHPHNTASSSSSPSSSSSASASASTLPPSTSFQSILQRLAYQYLQAFVTLLLGIQEPMLLSVRAEIQGIEKISEKSPSSSSAYTMHHLHNLNQLTPSSIFFPPDPDSTAATANANEPPPPPPHSPFHLTPDLDSLDLDCTELSHPTDTYPDPHTYAADDLLLTFPTLPPSINITIAPPQWLLNIYTSLASYRKHLLTDCSPPLGYFIAGGFAGAVSRTATAPLDRLKVYLIAQTGKQKAESVEVLQRRGVVGRAVMPFATAVRELMRAGGWKSLFAGNGLNVVKVMPESAIKFGAYEAAKRALARFEGHDDPKKLQAGSQFLAGGLGGMVAQSSIYPLDTLKFRMQCETVEGGLHGNRLIFATFKNMWSTGGFHSFYRGLPLGLVGVFPYAAIDFFTFETLKRTMITAQAKKFHIKEQDVILSNFTTGAIGAFSGALGASVVYPMNVLRTRLQAQGTVLHRMTYTGIGDVARKTYSAEGMAGFFKGLTPNLMKVIPAVSISYVVYENSKRLLKLN</sequence>
<organism evidence="17 18">
    <name type="scientific">Ascosphaera apis ARSEF 7405</name>
    <dbReference type="NCBI Taxonomy" id="392613"/>
    <lineage>
        <taxon>Eukaryota</taxon>
        <taxon>Fungi</taxon>
        <taxon>Dikarya</taxon>
        <taxon>Ascomycota</taxon>
        <taxon>Pezizomycotina</taxon>
        <taxon>Eurotiomycetes</taxon>
        <taxon>Eurotiomycetidae</taxon>
        <taxon>Onygenales</taxon>
        <taxon>Ascosphaeraceae</taxon>
        <taxon>Ascosphaera</taxon>
    </lineage>
</organism>
<evidence type="ECO:0000256" key="1">
    <source>
        <dbReference type="ARBA" id="ARBA00002238"/>
    </source>
</evidence>
<feature type="domain" description="EF-hand" evidence="16">
    <location>
        <begin position="52"/>
        <end position="87"/>
    </location>
</feature>
<gene>
    <name evidence="17" type="ORF">AAP_03271</name>
</gene>
<evidence type="ECO:0000256" key="14">
    <source>
        <dbReference type="PROSITE-ProRule" id="PRU00282"/>
    </source>
</evidence>
<dbReference type="SMART" id="SM00054">
    <property type="entry name" value="EFh"/>
    <property type="match status" value="4"/>
</dbReference>
<feature type="repeat" description="Solcar" evidence="14">
    <location>
        <begin position="610"/>
        <end position="699"/>
    </location>
</feature>
<dbReference type="Pfam" id="PF13833">
    <property type="entry name" value="EF-hand_8"/>
    <property type="match status" value="1"/>
</dbReference>
<dbReference type="InterPro" id="IPR023395">
    <property type="entry name" value="MCP_dom_sf"/>
</dbReference>
<comment type="caution">
    <text evidence="17">The sequence shown here is derived from an EMBL/GenBank/DDBJ whole genome shotgun (WGS) entry which is preliminary data.</text>
</comment>
<evidence type="ECO:0000256" key="9">
    <source>
        <dbReference type="ARBA" id="ARBA00022792"/>
    </source>
</evidence>
<dbReference type="EMBL" id="AZGZ01000013">
    <property type="protein sequence ID" value="KZZ91565.1"/>
    <property type="molecule type" value="Genomic_DNA"/>
</dbReference>
<dbReference type="FunFam" id="1.50.40.10:FF:000016">
    <property type="entry name" value="Solute carrier family 25 member 23"/>
    <property type="match status" value="1"/>
</dbReference>
<dbReference type="GO" id="GO:0005743">
    <property type="term" value="C:mitochondrial inner membrane"/>
    <property type="evidence" value="ECO:0007669"/>
    <property type="project" value="UniProtKB-SubCell"/>
</dbReference>
<evidence type="ECO:0000256" key="10">
    <source>
        <dbReference type="ARBA" id="ARBA00022837"/>
    </source>
</evidence>
<dbReference type="Gene3D" id="1.50.40.10">
    <property type="entry name" value="Mitochondrial carrier domain"/>
    <property type="match status" value="1"/>
</dbReference>
<keyword evidence="11" id="KW-1133">Transmembrane helix</keyword>
<dbReference type="GO" id="GO:0005509">
    <property type="term" value="F:calcium ion binding"/>
    <property type="evidence" value="ECO:0007669"/>
    <property type="project" value="InterPro"/>
</dbReference>
<keyword evidence="10" id="KW-0106">Calcium</keyword>
<feature type="repeat" description="Solcar" evidence="14">
    <location>
        <begin position="388"/>
        <end position="490"/>
    </location>
</feature>
<evidence type="ECO:0000313" key="17">
    <source>
        <dbReference type="EMBL" id="KZZ91565.1"/>
    </source>
</evidence>
<dbReference type="GO" id="GO:0055085">
    <property type="term" value="P:transmembrane transport"/>
    <property type="evidence" value="ECO:0007669"/>
    <property type="project" value="InterPro"/>
</dbReference>
<comment type="subcellular location">
    <subcellularLocation>
        <location evidence="2">Mitochondrion inner membrane</location>
        <topology evidence="2">Multi-pass membrane protein</topology>
    </subcellularLocation>
</comment>
<dbReference type="InterPro" id="IPR018108">
    <property type="entry name" value="MCP_transmembrane"/>
</dbReference>
<dbReference type="OrthoDB" id="270584at2759"/>
<evidence type="ECO:0000256" key="12">
    <source>
        <dbReference type="ARBA" id="ARBA00023128"/>
    </source>
</evidence>
<dbReference type="InterPro" id="IPR002048">
    <property type="entry name" value="EF_hand_dom"/>
</dbReference>
<keyword evidence="18" id="KW-1185">Reference proteome</keyword>
<dbReference type="Pfam" id="PF00153">
    <property type="entry name" value="Mito_carr"/>
    <property type="match status" value="3"/>
</dbReference>
<feature type="domain" description="EF-hand" evidence="16">
    <location>
        <begin position="119"/>
        <end position="154"/>
    </location>
</feature>
<name>A0A167YNL9_9EURO</name>
<dbReference type="Pfam" id="PF13499">
    <property type="entry name" value="EF-hand_7"/>
    <property type="match status" value="1"/>
</dbReference>
<dbReference type="SUPFAM" id="SSF103506">
    <property type="entry name" value="Mitochondrial carrier"/>
    <property type="match status" value="1"/>
</dbReference>
<dbReference type="InterPro" id="IPR002067">
    <property type="entry name" value="MCP"/>
</dbReference>
<keyword evidence="5" id="KW-0813">Transport</keyword>
<evidence type="ECO:0000256" key="2">
    <source>
        <dbReference type="ARBA" id="ARBA00004448"/>
    </source>
</evidence>
<feature type="region of interest" description="Disordered" evidence="15">
    <location>
        <begin position="176"/>
        <end position="212"/>
    </location>
</feature>
<feature type="region of interest" description="Disordered" evidence="15">
    <location>
        <begin position="284"/>
        <end position="318"/>
    </location>
</feature>
<evidence type="ECO:0000313" key="18">
    <source>
        <dbReference type="Proteomes" id="UP000242877"/>
    </source>
</evidence>
<dbReference type="PANTHER" id="PTHR24089">
    <property type="entry name" value="SOLUTE CARRIER FAMILY 25"/>
    <property type="match status" value="1"/>
</dbReference>
<dbReference type="PROSITE" id="PS50222">
    <property type="entry name" value="EF_HAND_2"/>
    <property type="match status" value="3"/>
</dbReference>
<dbReference type="InterPro" id="IPR011992">
    <property type="entry name" value="EF-hand-dom_pair"/>
</dbReference>
<keyword evidence="9" id="KW-0999">Mitochondrion inner membrane</keyword>
<keyword evidence="7" id="KW-0479">Metal-binding</keyword>
<dbReference type="CDD" id="cd15898">
    <property type="entry name" value="EFh_PI-PLC"/>
    <property type="match status" value="1"/>
</dbReference>
<evidence type="ECO:0000256" key="7">
    <source>
        <dbReference type="ARBA" id="ARBA00022723"/>
    </source>
</evidence>
<evidence type="ECO:0000256" key="6">
    <source>
        <dbReference type="ARBA" id="ARBA00022692"/>
    </source>
</evidence>
<evidence type="ECO:0000259" key="16">
    <source>
        <dbReference type="PROSITE" id="PS50222"/>
    </source>
</evidence>
<feature type="repeat" description="Solcar" evidence="14">
    <location>
        <begin position="507"/>
        <end position="592"/>
    </location>
</feature>
<keyword evidence="6 14" id="KW-0812">Transmembrane</keyword>
<comment type="similarity">
    <text evidence="3">Belongs to the mitochondrial carrier (TC 2.A.29) family.</text>
</comment>
<feature type="domain" description="EF-hand" evidence="16">
    <location>
        <begin position="88"/>
        <end position="118"/>
    </location>
</feature>
<keyword evidence="8" id="KW-0677">Repeat</keyword>
<protein>
    <recommendedName>
        <fullName evidence="4">Mitochondrial thiamine pyrophosphate carrier 1</fullName>
    </recommendedName>
</protein>
<dbReference type="PRINTS" id="PR00926">
    <property type="entry name" value="MITOCARRIER"/>
</dbReference>
<accession>A0A167YNL9</accession>
<evidence type="ECO:0000256" key="4">
    <source>
        <dbReference type="ARBA" id="ARBA00021935"/>
    </source>
</evidence>